<sequence length="388" mass="42656">MVEENQNELNAQLEVAVDQVLTGTVSKVDEKQALINVGYKYEGILPISEVSSLHIDKVADVLSEGQEIQVKVIRLDEEKDEMIVSKRAVDAVQAWGELQRKHEAGEVFDATIADIVKGGLVVDLGVRGFVPASHVERHFVEDFSDYKGKTLSVKVIELDKEKNKVILSHRAVLEEEVNKQKGQVLENLQAGSVIEGTVQRLTDFGAFVDVGGVDGLVHISEIAWSHVDKPSDVLKEGDKVTVKILKIDKDNERISLSIKAAQAGPWEQAAQDFRIGDVVAGTVKRLVSFGAFVEVAPGVEGLVHISQIANRHIGTPDEVLKEGEAVNVKILDINPDEERMSLSIREIQEEKQKQDTKKVVAQYQAEENAGMGVTLGDQFGDLLKKFKS</sequence>
<dbReference type="GO" id="GO:0003729">
    <property type="term" value="F:mRNA binding"/>
    <property type="evidence" value="ECO:0007669"/>
    <property type="project" value="UniProtKB-ARBA"/>
</dbReference>
<comment type="function">
    <text evidence="4">Binds mRNA; thus facilitating recognition of the initiation point. It is needed to translate mRNA with a short Shine-Dalgarno (SD) purine-rich sequence.</text>
</comment>
<dbReference type="InterPro" id="IPR035104">
    <property type="entry name" value="Ribosomal_protein_S1-like"/>
</dbReference>
<dbReference type="OrthoDB" id="9804077at2"/>
<dbReference type="GO" id="GO:0003735">
    <property type="term" value="F:structural constituent of ribosome"/>
    <property type="evidence" value="ECO:0007669"/>
    <property type="project" value="TreeGrafter"/>
</dbReference>
<keyword evidence="3" id="KW-0687">Ribonucleoprotein</keyword>
<name>A0A0U5C929_9BACL</name>
<dbReference type="PANTHER" id="PTHR10724">
    <property type="entry name" value="30S RIBOSOMAL PROTEIN S1"/>
    <property type="match status" value="1"/>
</dbReference>
<protein>
    <submittedName>
        <fullName evidence="5">Uncharacterized protein</fullName>
    </submittedName>
</protein>
<dbReference type="Pfam" id="PF00575">
    <property type="entry name" value="S1"/>
    <property type="match status" value="4"/>
</dbReference>
<dbReference type="KEGG" id="asoc:CB4_03092"/>
<dbReference type="InterPro" id="IPR003029">
    <property type="entry name" value="S1_domain"/>
</dbReference>
<dbReference type="AlphaFoldDB" id="A0A0U5C929"/>
<dbReference type="PROSITE" id="PS50126">
    <property type="entry name" value="S1"/>
    <property type="match status" value="4"/>
</dbReference>
<dbReference type="NCBIfam" id="NF005208">
    <property type="entry name" value="PRK06676.1"/>
    <property type="match status" value="1"/>
</dbReference>
<organism evidence="5 6">
    <name type="scientific">Aneurinibacillus soli</name>
    <dbReference type="NCBI Taxonomy" id="1500254"/>
    <lineage>
        <taxon>Bacteria</taxon>
        <taxon>Bacillati</taxon>
        <taxon>Bacillota</taxon>
        <taxon>Bacilli</taxon>
        <taxon>Bacillales</taxon>
        <taxon>Paenibacillaceae</taxon>
        <taxon>Aneurinibacillus group</taxon>
        <taxon>Aneurinibacillus</taxon>
    </lineage>
</organism>
<dbReference type="GO" id="GO:0022627">
    <property type="term" value="C:cytosolic small ribosomal subunit"/>
    <property type="evidence" value="ECO:0007669"/>
    <property type="project" value="TreeGrafter"/>
</dbReference>
<evidence type="ECO:0000256" key="1">
    <source>
        <dbReference type="ARBA" id="ARBA00006767"/>
    </source>
</evidence>
<dbReference type="Gene3D" id="2.40.50.140">
    <property type="entry name" value="Nucleic acid-binding proteins"/>
    <property type="match status" value="4"/>
</dbReference>
<dbReference type="EMBL" id="AP017312">
    <property type="protein sequence ID" value="BAU28915.1"/>
    <property type="molecule type" value="Genomic_DNA"/>
</dbReference>
<keyword evidence="2" id="KW-0689">Ribosomal protein</keyword>
<dbReference type="InterPro" id="IPR012340">
    <property type="entry name" value="NA-bd_OB-fold"/>
</dbReference>
<gene>
    <name evidence="5" type="ORF">CB4_03092</name>
</gene>
<evidence type="ECO:0000256" key="2">
    <source>
        <dbReference type="ARBA" id="ARBA00022980"/>
    </source>
</evidence>
<dbReference type="PRINTS" id="PR00681">
    <property type="entry name" value="RIBOSOMALS1"/>
</dbReference>
<dbReference type="CDD" id="cd05687">
    <property type="entry name" value="S1_RPS1_repeat_ec1_hs1"/>
    <property type="match status" value="1"/>
</dbReference>
<dbReference type="GO" id="GO:0006412">
    <property type="term" value="P:translation"/>
    <property type="evidence" value="ECO:0007669"/>
    <property type="project" value="TreeGrafter"/>
</dbReference>
<evidence type="ECO:0000256" key="4">
    <source>
        <dbReference type="ARBA" id="ARBA00025604"/>
    </source>
</evidence>
<evidence type="ECO:0000313" key="5">
    <source>
        <dbReference type="EMBL" id="BAU28915.1"/>
    </source>
</evidence>
<dbReference type="SMART" id="SM00316">
    <property type="entry name" value="S1"/>
    <property type="match status" value="4"/>
</dbReference>
<dbReference type="CDD" id="cd04465">
    <property type="entry name" value="S1_RPS1_repeat_ec2_hs2"/>
    <property type="match status" value="1"/>
</dbReference>
<dbReference type="InterPro" id="IPR050437">
    <property type="entry name" value="Ribos_protein_bS1-like"/>
</dbReference>
<dbReference type="FunFam" id="2.40.50.140:FF:000103">
    <property type="entry name" value="protein RRP5 homolog"/>
    <property type="match status" value="1"/>
</dbReference>
<dbReference type="RefSeq" id="WP_096466611.1">
    <property type="nucleotide sequence ID" value="NZ_AP017312.1"/>
</dbReference>
<proteinExistence type="inferred from homology"/>
<comment type="similarity">
    <text evidence="1">Belongs to the bacterial ribosomal protein bS1 family.</text>
</comment>
<dbReference type="Proteomes" id="UP000217696">
    <property type="component" value="Chromosome"/>
</dbReference>
<dbReference type="CDD" id="cd05688">
    <property type="entry name" value="S1_RPS1_repeat_ec3"/>
    <property type="match status" value="1"/>
</dbReference>
<evidence type="ECO:0000256" key="3">
    <source>
        <dbReference type="ARBA" id="ARBA00023274"/>
    </source>
</evidence>
<dbReference type="FunFam" id="2.40.50.140:FF:000051">
    <property type="entry name" value="RNA-binding transcriptional accessory protein"/>
    <property type="match status" value="1"/>
</dbReference>
<dbReference type="PANTHER" id="PTHR10724:SF7">
    <property type="entry name" value="SMALL RIBOSOMAL SUBUNIT PROTEIN BS1C"/>
    <property type="match status" value="1"/>
</dbReference>
<accession>A0A0U5C929</accession>
<keyword evidence="6" id="KW-1185">Reference proteome</keyword>
<dbReference type="SUPFAM" id="SSF50249">
    <property type="entry name" value="Nucleic acid-binding proteins"/>
    <property type="match status" value="4"/>
</dbReference>
<reference evidence="5 6" key="1">
    <citation type="submission" date="2015-12" db="EMBL/GenBank/DDBJ databases">
        <title>Genome sequence of Aneurinibacillus soli.</title>
        <authorList>
            <person name="Lee J.S."/>
            <person name="Lee K.C."/>
            <person name="Kim K.K."/>
            <person name="Lee B.W."/>
        </authorList>
    </citation>
    <scope>NUCLEOTIDE SEQUENCE [LARGE SCALE GENOMIC DNA]</scope>
    <source>
        <strain evidence="5 6">CB4</strain>
    </source>
</reference>
<evidence type="ECO:0000313" key="6">
    <source>
        <dbReference type="Proteomes" id="UP000217696"/>
    </source>
</evidence>